<dbReference type="GO" id="GO:0016462">
    <property type="term" value="F:pyrophosphatase activity"/>
    <property type="evidence" value="ECO:0007669"/>
    <property type="project" value="UniProtKB-ARBA"/>
</dbReference>
<evidence type="ECO:0000259" key="1">
    <source>
        <dbReference type="PROSITE" id="PS51707"/>
    </source>
</evidence>
<dbReference type="SMART" id="SM01118">
    <property type="entry name" value="CYTH"/>
    <property type="match status" value="1"/>
</dbReference>
<dbReference type="PANTHER" id="PTHR34948">
    <property type="entry name" value="OS08G0299200 PROTEIN"/>
    <property type="match status" value="1"/>
</dbReference>
<proteinExistence type="predicted"/>
<gene>
    <name evidence="3" type="ORF">HINF_LOCUS67128</name>
    <name evidence="2" type="ORF">HINF_LOCUS9367</name>
</gene>
<organism evidence="2">
    <name type="scientific">Hexamita inflata</name>
    <dbReference type="NCBI Taxonomy" id="28002"/>
    <lineage>
        <taxon>Eukaryota</taxon>
        <taxon>Metamonada</taxon>
        <taxon>Diplomonadida</taxon>
        <taxon>Hexamitidae</taxon>
        <taxon>Hexamitinae</taxon>
        <taxon>Hexamita</taxon>
    </lineage>
</organism>
<dbReference type="PROSITE" id="PS51707">
    <property type="entry name" value="CYTH"/>
    <property type="match status" value="1"/>
</dbReference>
<reference evidence="3 4" key="2">
    <citation type="submission" date="2024-07" db="EMBL/GenBank/DDBJ databases">
        <authorList>
            <person name="Akdeniz Z."/>
        </authorList>
    </citation>
    <scope>NUCLEOTIDE SEQUENCE [LARGE SCALE GENOMIC DNA]</scope>
</reference>
<dbReference type="SUPFAM" id="SSF55154">
    <property type="entry name" value="CYTH-like phosphatases"/>
    <property type="match status" value="1"/>
</dbReference>
<comment type="caution">
    <text evidence="2">The sequence shown here is derived from an EMBL/GenBank/DDBJ whole genome shotgun (WGS) entry which is preliminary data.</text>
</comment>
<reference evidence="2" key="1">
    <citation type="submission" date="2023-06" db="EMBL/GenBank/DDBJ databases">
        <authorList>
            <person name="Kurt Z."/>
        </authorList>
    </citation>
    <scope>NUCLEOTIDE SEQUENCE</scope>
</reference>
<dbReference type="Gene3D" id="2.40.320.10">
    <property type="entry name" value="Hypothetical Protein Pfu-838710-001"/>
    <property type="match status" value="1"/>
</dbReference>
<dbReference type="AlphaFoldDB" id="A0AA86NM03"/>
<dbReference type="PANTHER" id="PTHR34948:SF2">
    <property type="entry name" value="TRIPHOSPHATE TUNNEL METALLOENZYME 3"/>
    <property type="match status" value="1"/>
</dbReference>
<dbReference type="EMBL" id="CAXDID020000460">
    <property type="protein sequence ID" value="CAL6093724.1"/>
    <property type="molecule type" value="Genomic_DNA"/>
</dbReference>
<evidence type="ECO:0000313" key="2">
    <source>
        <dbReference type="EMBL" id="CAI9921722.1"/>
    </source>
</evidence>
<accession>A0AA86NM03</accession>
<evidence type="ECO:0000313" key="3">
    <source>
        <dbReference type="EMBL" id="CAL6093724.1"/>
    </source>
</evidence>
<dbReference type="Pfam" id="PF01928">
    <property type="entry name" value="CYTH"/>
    <property type="match status" value="1"/>
</dbReference>
<name>A0AA86NM03_9EUKA</name>
<keyword evidence="4" id="KW-1185">Reference proteome</keyword>
<dbReference type="Proteomes" id="UP001642409">
    <property type="component" value="Unassembled WGS sequence"/>
</dbReference>
<protein>
    <submittedName>
        <fullName evidence="2">CYTH-like domain-containing protein</fullName>
    </submittedName>
    <submittedName>
        <fullName evidence="3">CYTH-like_domain-containing protein</fullName>
    </submittedName>
</protein>
<dbReference type="InterPro" id="IPR023577">
    <property type="entry name" value="CYTH_domain"/>
</dbReference>
<dbReference type="InterPro" id="IPR033469">
    <property type="entry name" value="CYTH-like_dom_sf"/>
</dbReference>
<dbReference type="EMBL" id="CATOUU010000232">
    <property type="protein sequence ID" value="CAI9921722.1"/>
    <property type="molecule type" value="Genomic_DNA"/>
</dbReference>
<sequence>MEQELKVSIRNQQDFDKLLAALAVQSTETQINTYLSNAHLQQNKIVARVRSCNNELKLHIKTDAHSENGYFITNTKSVPLTEKTVEEFIQNQKIGPEFNNLQVTIAMKTTRFNAEYKGLELECDKVEFNGLEFFEIECETLDAEKGKKTIEELLKEIGIQFEYATCSKLTRAQQMLKK</sequence>
<evidence type="ECO:0000313" key="4">
    <source>
        <dbReference type="Proteomes" id="UP001642409"/>
    </source>
</evidence>
<feature type="domain" description="CYTH" evidence="1">
    <location>
        <begin position="1"/>
        <end position="178"/>
    </location>
</feature>